<feature type="region of interest" description="Disordered" evidence="1">
    <location>
        <begin position="1"/>
        <end position="51"/>
    </location>
</feature>
<keyword evidence="3" id="KW-1185">Reference proteome</keyword>
<name>A0A067L120_JATCU</name>
<organism evidence="2 3">
    <name type="scientific">Jatropha curcas</name>
    <name type="common">Barbados nut</name>
    <dbReference type="NCBI Taxonomy" id="180498"/>
    <lineage>
        <taxon>Eukaryota</taxon>
        <taxon>Viridiplantae</taxon>
        <taxon>Streptophyta</taxon>
        <taxon>Embryophyta</taxon>
        <taxon>Tracheophyta</taxon>
        <taxon>Spermatophyta</taxon>
        <taxon>Magnoliopsida</taxon>
        <taxon>eudicotyledons</taxon>
        <taxon>Gunneridae</taxon>
        <taxon>Pentapetalae</taxon>
        <taxon>rosids</taxon>
        <taxon>fabids</taxon>
        <taxon>Malpighiales</taxon>
        <taxon>Euphorbiaceae</taxon>
        <taxon>Crotonoideae</taxon>
        <taxon>Jatropheae</taxon>
        <taxon>Jatropha</taxon>
    </lineage>
</organism>
<evidence type="ECO:0000313" key="2">
    <source>
        <dbReference type="EMBL" id="KDP37774.1"/>
    </source>
</evidence>
<evidence type="ECO:0000313" key="3">
    <source>
        <dbReference type="Proteomes" id="UP000027138"/>
    </source>
</evidence>
<accession>A0A067L120</accession>
<reference evidence="2 3" key="1">
    <citation type="journal article" date="2014" name="PLoS ONE">
        <title>Global Analysis of Gene Expression Profiles in Physic Nut (Jatropha curcas L.) Seedlings Exposed to Salt Stress.</title>
        <authorList>
            <person name="Zhang L."/>
            <person name="Zhang C."/>
            <person name="Wu P."/>
            <person name="Chen Y."/>
            <person name="Li M."/>
            <person name="Jiang H."/>
            <person name="Wu G."/>
        </authorList>
    </citation>
    <scope>NUCLEOTIDE SEQUENCE [LARGE SCALE GENOMIC DNA]</scope>
    <source>
        <strain evidence="3">cv. GZQX0401</strain>
        <tissue evidence="2">Young leaves</tissue>
    </source>
</reference>
<sequence>MIAAALAQDRAQNQVPPNSSNQPIVEGRDYPEPTSGHQASADNASPKLRES</sequence>
<dbReference type="EMBL" id="KK914382">
    <property type="protein sequence ID" value="KDP37774.1"/>
    <property type="molecule type" value="Genomic_DNA"/>
</dbReference>
<feature type="compositionally biased region" description="Polar residues" evidence="1">
    <location>
        <begin position="10"/>
        <end position="23"/>
    </location>
</feature>
<proteinExistence type="predicted"/>
<protein>
    <submittedName>
        <fullName evidence="2">Uncharacterized protein</fullName>
    </submittedName>
</protein>
<dbReference type="AlphaFoldDB" id="A0A067L120"/>
<evidence type="ECO:0000256" key="1">
    <source>
        <dbReference type="SAM" id="MobiDB-lite"/>
    </source>
</evidence>
<dbReference type="Proteomes" id="UP000027138">
    <property type="component" value="Unassembled WGS sequence"/>
</dbReference>
<gene>
    <name evidence="2" type="ORF">JCGZ_06453</name>
</gene>